<accession>A0A9Q3K4R1</accession>
<protein>
    <submittedName>
        <fullName evidence="2">Uncharacterized protein</fullName>
    </submittedName>
</protein>
<keyword evidence="3" id="KW-1185">Reference proteome</keyword>
<sequence length="125" mass="14307">MLYTESLHSIQAITHNDLERDLYAGRAYESSYVVAYVTQMFAIPTNEFPQFQVPSNDDHHSSISTSFNPSINQSSIHKKNNSNQNASQYLNILSRQSSNSNLDYQDSKFKDDEDDIFSEKLQCSI</sequence>
<gene>
    <name evidence="2" type="ORF">O181_113341</name>
</gene>
<dbReference type="AlphaFoldDB" id="A0A9Q3K4R1"/>
<organism evidence="2 3">
    <name type="scientific">Austropuccinia psidii MF-1</name>
    <dbReference type="NCBI Taxonomy" id="1389203"/>
    <lineage>
        <taxon>Eukaryota</taxon>
        <taxon>Fungi</taxon>
        <taxon>Dikarya</taxon>
        <taxon>Basidiomycota</taxon>
        <taxon>Pucciniomycotina</taxon>
        <taxon>Pucciniomycetes</taxon>
        <taxon>Pucciniales</taxon>
        <taxon>Sphaerophragmiaceae</taxon>
        <taxon>Austropuccinia</taxon>
    </lineage>
</organism>
<dbReference type="EMBL" id="AVOT02092492">
    <property type="protein sequence ID" value="MBW0573626.1"/>
    <property type="molecule type" value="Genomic_DNA"/>
</dbReference>
<evidence type="ECO:0000313" key="2">
    <source>
        <dbReference type="EMBL" id="MBW0573626.1"/>
    </source>
</evidence>
<feature type="compositionally biased region" description="Polar residues" evidence="1">
    <location>
        <begin position="62"/>
        <end position="82"/>
    </location>
</feature>
<feature type="region of interest" description="Disordered" evidence="1">
    <location>
        <begin position="52"/>
        <end position="82"/>
    </location>
</feature>
<evidence type="ECO:0000256" key="1">
    <source>
        <dbReference type="SAM" id="MobiDB-lite"/>
    </source>
</evidence>
<reference evidence="2" key="1">
    <citation type="submission" date="2021-03" db="EMBL/GenBank/DDBJ databases">
        <title>Draft genome sequence of rust myrtle Austropuccinia psidii MF-1, a brazilian biotype.</title>
        <authorList>
            <person name="Quecine M.C."/>
            <person name="Pachon D.M.R."/>
            <person name="Bonatelli M.L."/>
            <person name="Correr F.H."/>
            <person name="Franceschini L.M."/>
            <person name="Leite T.F."/>
            <person name="Margarido G.R.A."/>
            <person name="Almeida C.A."/>
            <person name="Ferrarezi J.A."/>
            <person name="Labate C.A."/>
        </authorList>
    </citation>
    <scope>NUCLEOTIDE SEQUENCE</scope>
    <source>
        <strain evidence="2">MF-1</strain>
    </source>
</reference>
<proteinExistence type="predicted"/>
<evidence type="ECO:0000313" key="3">
    <source>
        <dbReference type="Proteomes" id="UP000765509"/>
    </source>
</evidence>
<dbReference type="Proteomes" id="UP000765509">
    <property type="component" value="Unassembled WGS sequence"/>
</dbReference>
<comment type="caution">
    <text evidence="2">The sequence shown here is derived from an EMBL/GenBank/DDBJ whole genome shotgun (WGS) entry which is preliminary data.</text>
</comment>
<name>A0A9Q3K4R1_9BASI</name>